<reference evidence="1" key="1">
    <citation type="submission" date="2019-11" db="EMBL/GenBank/DDBJ databases">
        <authorList>
            <person name="Feng L."/>
        </authorList>
    </citation>
    <scope>NUCLEOTIDE SEQUENCE</scope>
    <source>
        <strain evidence="1">ElimosumLFYP34</strain>
    </source>
</reference>
<proteinExistence type="predicted"/>
<accession>A0A6N3EEY4</accession>
<name>A0A6N3EEY4_EUBLI</name>
<organism evidence="1">
    <name type="scientific">Eubacterium limosum</name>
    <dbReference type="NCBI Taxonomy" id="1736"/>
    <lineage>
        <taxon>Bacteria</taxon>
        <taxon>Bacillati</taxon>
        <taxon>Bacillota</taxon>
        <taxon>Clostridia</taxon>
        <taxon>Eubacteriales</taxon>
        <taxon>Eubacteriaceae</taxon>
        <taxon>Eubacterium</taxon>
    </lineage>
</organism>
<sequence>MNIKKTKRRAVGGVLLLVVAAVLLLWSPLHKIFDLDPRVGKVPTADLEQLKKQVQQNADASQFTVRINSWIVLETPESEAELYLRNPQENKFDTRMLLVSDKTGRLLYTSEDLKPGEGVDKAVLTGPLEAGVQACTARFYILKDSKVVSTLEYPVTLEVKPGQ</sequence>
<dbReference type="AlphaFoldDB" id="A0A6N3EEY4"/>
<protein>
    <submittedName>
        <fullName evidence="1">Uncharacterized protein</fullName>
    </submittedName>
</protein>
<evidence type="ECO:0000313" key="1">
    <source>
        <dbReference type="EMBL" id="VYU39590.1"/>
    </source>
</evidence>
<gene>
    <name evidence="1" type="ORF">ELLFYP34_03460</name>
</gene>
<dbReference type="EMBL" id="CACRTR010000011">
    <property type="protein sequence ID" value="VYU39590.1"/>
    <property type="molecule type" value="Genomic_DNA"/>
</dbReference>